<dbReference type="Pfam" id="PF23343">
    <property type="entry name" value="REP_ORF2-G2P"/>
    <property type="match status" value="1"/>
</dbReference>
<reference evidence="2" key="1">
    <citation type="submission" date="2022-02" db="EMBL/GenBank/DDBJ databases">
        <title>Towards deciphering the DNA virus diversity associated with rodent species in the families Cricetidae and Heteromyidae.</title>
        <authorList>
            <person name="Lund M."/>
            <person name="Larsen B.B."/>
            <person name="Gryseels S."/>
            <person name="Kraberger S."/>
            <person name="Rowsey D.M."/>
            <person name="Steger L."/>
            <person name="Yule K.M."/>
            <person name="Upham N.S."/>
            <person name="Worobey M."/>
            <person name="Van Doorslaer K."/>
            <person name="Varsani A."/>
        </authorList>
    </citation>
    <scope>NUCLEOTIDE SEQUENCE</scope>
    <source>
        <strain evidence="2">UA08Rod_4301</strain>
    </source>
</reference>
<organism evidence="2">
    <name type="scientific">Sigmofec virus UA08Rod_4301</name>
    <dbReference type="NCBI Taxonomy" id="2929398"/>
    <lineage>
        <taxon>Viruses</taxon>
        <taxon>Monodnaviria</taxon>
        <taxon>Sangervirae</taxon>
        <taxon>Phixviricota</taxon>
        <taxon>Malgrandaviricetes</taxon>
        <taxon>Petitvirales</taxon>
        <taxon>Microviridae</taxon>
    </lineage>
</organism>
<accession>A0A976N1Z4</accession>
<evidence type="ECO:0000313" key="2">
    <source>
        <dbReference type="EMBL" id="UPW41305.1"/>
    </source>
</evidence>
<feature type="domain" description="Replication-associated protein ORF2/G2P" evidence="1">
    <location>
        <begin position="165"/>
        <end position="254"/>
    </location>
</feature>
<evidence type="ECO:0000259" key="1">
    <source>
        <dbReference type="Pfam" id="PF23343"/>
    </source>
</evidence>
<sequence length="508" mass="59421">MCVNKVYVRDLIHLHKIGNYFECGHCIPCLQHKASRRANKIRQHEHKGTICYFITLTYTNECLPYVRRDELLEACYHARPNSDNPCPINVYRDKYIARGQRSSFLYNKTKVIGQFLLEDDISSYLLQYAPIPEFVDGMWYGIRTKLKFNAYSYDPVKISVAFIPDIQTFLKRLRYNLSSQYPGLGGISYYSAPEYGPTSQRFHIHMLIWFPSTLSKEQVQSLIFKSWPFCDKARLSRGIEIARSPANYLASYVNCDSSISCHLLKFAPLRPSHSLGFGFNANVFDFATILKGFQDFGRTFYTVTSCSPSTGVQHHDIPYPKYILYRYFPKCKGFNRITFDAFARFVREITNHVPLFEEEQTLSLSSIDQTLLSRYFASGRTDAGVILYHTSLTDVYGINISMTKVEIMSFRRRIIRYLSYFNNTYDALDLLYRFYIAYNSYIISSMYKSHDNMQYFNLDKIINGDIFADIHIPDDIDVKYLPFEQQQDSYYIDKFDKNIKLRKINSYG</sequence>
<proteinExistence type="predicted"/>
<dbReference type="EMBL" id="OM869573">
    <property type="protein sequence ID" value="UPW41305.1"/>
    <property type="molecule type" value="Genomic_DNA"/>
</dbReference>
<protein>
    <submittedName>
        <fullName evidence="2">Replication initiator protein</fullName>
    </submittedName>
</protein>
<name>A0A976N1Z4_9VIRU</name>
<dbReference type="InterPro" id="IPR056906">
    <property type="entry name" value="ORF2/G2P_dom"/>
</dbReference>